<name>A0A0V0GS64_SOLCH</name>
<accession>A0A0V0GS64</accession>
<feature type="non-terminal residue" evidence="1">
    <location>
        <position position="1"/>
    </location>
</feature>
<protein>
    <submittedName>
        <fullName evidence="1">Putative ovule protein</fullName>
    </submittedName>
</protein>
<reference evidence="1" key="1">
    <citation type="submission" date="2015-12" db="EMBL/GenBank/DDBJ databases">
        <title>Gene expression during late stages of embryo sac development: a critical building block for successful pollen-pistil interactions.</title>
        <authorList>
            <person name="Liu Y."/>
            <person name="Joly V."/>
            <person name="Sabar M."/>
            <person name="Matton D.P."/>
        </authorList>
    </citation>
    <scope>NUCLEOTIDE SEQUENCE</scope>
</reference>
<evidence type="ECO:0000313" key="1">
    <source>
        <dbReference type="EMBL" id="JAP11089.1"/>
    </source>
</evidence>
<dbReference type="AlphaFoldDB" id="A0A0V0GS64"/>
<proteinExistence type="predicted"/>
<dbReference type="EMBL" id="GEDG01031946">
    <property type="protein sequence ID" value="JAP11089.1"/>
    <property type="molecule type" value="Transcribed_RNA"/>
</dbReference>
<organism evidence="1">
    <name type="scientific">Solanum chacoense</name>
    <name type="common">Chaco potato</name>
    <dbReference type="NCBI Taxonomy" id="4108"/>
    <lineage>
        <taxon>Eukaryota</taxon>
        <taxon>Viridiplantae</taxon>
        <taxon>Streptophyta</taxon>
        <taxon>Embryophyta</taxon>
        <taxon>Tracheophyta</taxon>
        <taxon>Spermatophyta</taxon>
        <taxon>Magnoliopsida</taxon>
        <taxon>eudicotyledons</taxon>
        <taxon>Gunneridae</taxon>
        <taxon>Pentapetalae</taxon>
        <taxon>asterids</taxon>
        <taxon>lamiids</taxon>
        <taxon>Solanales</taxon>
        <taxon>Solanaceae</taxon>
        <taxon>Solanoideae</taxon>
        <taxon>Solaneae</taxon>
        <taxon>Solanum</taxon>
    </lineage>
</organism>
<sequence>LFVDNVVLMTLVEKLELWRSNAESKNFNSSKINNMQYKFSQRLQNEVQVILVYIVMSKCKYF</sequence>